<dbReference type="AlphaFoldDB" id="A0A1C5ACF3"/>
<evidence type="ECO:0000313" key="2">
    <source>
        <dbReference type="EMBL" id="SCF42751.1"/>
    </source>
</evidence>
<evidence type="ECO:0000313" key="3">
    <source>
        <dbReference type="Proteomes" id="UP000198797"/>
    </source>
</evidence>
<organism evidence="2 3">
    <name type="scientific">Micromonospora matsumotoense</name>
    <dbReference type="NCBI Taxonomy" id="121616"/>
    <lineage>
        <taxon>Bacteria</taxon>
        <taxon>Bacillati</taxon>
        <taxon>Actinomycetota</taxon>
        <taxon>Actinomycetes</taxon>
        <taxon>Micromonosporales</taxon>
        <taxon>Micromonosporaceae</taxon>
        <taxon>Micromonospora</taxon>
    </lineage>
</organism>
<sequence length="87" mass="9090">MKMILTSPVKCASTLRRGDTSTSMDNIHPAATALPPSAATATGETVPVTAVRRITMPTFPADGPARLHPENSANEGIWALSCVCKVV</sequence>
<dbReference type="STRING" id="121616.GA0070216_115118"/>
<dbReference type="EMBL" id="FMCU01000015">
    <property type="protein sequence ID" value="SCF42751.1"/>
    <property type="molecule type" value="Genomic_DNA"/>
</dbReference>
<accession>A0A1C5ACF3</accession>
<feature type="compositionally biased region" description="Low complexity" evidence="1">
    <location>
        <begin position="29"/>
        <end position="42"/>
    </location>
</feature>
<evidence type="ECO:0000256" key="1">
    <source>
        <dbReference type="SAM" id="MobiDB-lite"/>
    </source>
</evidence>
<gene>
    <name evidence="2" type="ORF">GA0070216_115118</name>
</gene>
<name>A0A1C5ACF3_9ACTN</name>
<dbReference type="Proteomes" id="UP000198797">
    <property type="component" value="Unassembled WGS sequence"/>
</dbReference>
<reference evidence="3" key="1">
    <citation type="submission" date="2016-06" db="EMBL/GenBank/DDBJ databases">
        <authorList>
            <person name="Varghese N."/>
            <person name="Submissions Spin"/>
        </authorList>
    </citation>
    <scope>NUCLEOTIDE SEQUENCE [LARGE SCALE GENOMIC DNA]</scope>
    <source>
        <strain evidence="3">DSM 44100</strain>
    </source>
</reference>
<feature type="region of interest" description="Disordered" evidence="1">
    <location>
        <begin position="15"/>
        <end position="43"/>
    </location>
</feature>
<proteinExistence type="predicted"/>
<protein>
    <submittedName>
        <fullName evidence="2">Uncharacterized protein</fullName>
    </submittedName>
</protein>
<keyword evidence="3" id="KW-1185">Reference proteome</keyword>